<dbReference type="EMBL" id="HBGN01040409">
    <property type="protein sequence ID" value="CAD9359121.1"/>
    <property type="molecule type" value="Transcribed_RNA"/>
</dbReference>
<proteinExistence type="predicted"/>
<reference evidence="1" key="1">
    <citation type="submission" date="2021-01" db="EMBL/GenBank/DDBJ databases">
        <authorList>
            <person name="Corre E."/>
            <person name="Pelletier E."/>
            <person name="Niang G."/>
            <person name="Scheremetjew M."/>
            <person name="Finn R."/>
            <person name="Kale V."/>
            <person name="Holt S."/>
            <person name="Cochrane G."/>
            <person name="Meng A."/>
            <person name="Brown T."/>
            <person name="Cohen L."/>
        </authorList>
    </citation>
    <scope>NUCLEOTIDE SEQUENCE</scope>
    <source>
        <strain evidence="1">Pop2</strain>
    </source>
</reference>
<evidence type="ECO:0000313" key="1">
    <source>
        <dbReference type="EMBL" id="CAD9359121.1"/>
    </source>
</evidence>
<dbReference type="AlphaFoldDB" id="A0A6U3VWP7"/>
<sequence length="408" mass="47039">MLKTAALVAISAVALYQVGIAVYIFTTLSIHSQGEFGSIMAVVNDLRFQYPVHFEMVNRVTKLPFPNNSAKRYYEEQKDFFLKAAEEFEIHPYWADNNAKEGMGFREVVTERVLGMYRQFQATGRMDYRLEKDRCAMIEFFRNNNIPHPAVKKMWYSKEAVIEDLKSGAIEKMVDNFPIFLKACHLTQQSSDGTFSIKTPAALKDNEENILKFINHRWDYRSRDVDRPWQDKGDKLTDALTPSYEIQEPFMQTGGNQMHVEGRVAVGLIEVRAEVMWGKVYLVNLDATTIFRRDGKIEDYTSFMGGVLHMPPEAGKRVSWLRDEGYIDCVIEVSERLAQAAHIEYVRVDVFIDKGDPKNCAVNEISLTSGYVYYGHEERMVNLWIDGLVNKRYKVFETDIPVHELKSA</sequence>
<accession>A0A6U3VWP7</accession>
<gene>
    <name evidence="1" type="ORF">DBRI1063_LOCUS25870</name>
    <name evidence="2" type="ORF">DBRI1063_LOCUS25879</name>
</gene>
<dbReference type="EMBL" id="HBGN01040420">
    <property type="protein sequence ID" value="CAD9359139.1"/>
    <property type="molecule type" value="Transcribed_RNA"/>
</dbReference>
<organism evidence="1">
    <name type="scientific">Ditylum brightwellii</name>
    <dbReference type="NCBI Taxonomy" id="49249"/>
    <lineage>
        <taxon>Eukaryota</taxon>
        <taxon>Sar</taxon>
        <taxon>Stramenopiles</taxon>
        <taxon>Ochrophyta</taxon>
        <taxon>Bacillariophyta</taxon>
        <taxon>Mediophyceae</taxon>
        <taxon>Lithodesmiophycidae</taxon>
        <taxon>Lithodesmiales</taxon>
        <taxon>Lithodesmiaceae</taxon>
        <taxon>Ditylum</taxon>
    </lineage>
</organism>
<name>A0A6U3VWP7_9STRA</name>
<evidence type="ECO:0000313" key="2">
    <source>
        <dbReference type="EMBL" id="CAD9359139.1"/>
    </source>
</evidence>
<evidence type="ECO:0008006" key="3">
    <source>
        <dbReference type="Google" id="ProtNLM"/>
    </source>
</evidence>
<protein>
    <recommendedName>
        <fullName evidence="3">ATP-grasp domain-containing protein</fullName>
    </recommendedName>
</protein>